<keyword evidence="2" id="KW-1185">Reference proteome</keyword>
<gene>
    <name evidence="1" type="primary">Acey_s0088.g2135</name>
    <name evidence="1" type="ORF">Y032_0088g2135</name>
</gene>
<sequence length="128" mass="14604">MENLEVGVEAVLRLVSIHDLEEAYFTIAFLSVLGAPHHLAIHVMRGSTTVDLIPVNANQPVQVQKGEQRNIEMDLNRIEFASCHDRRARRAAREVRISIGLFVITIHIQLKDANSLCQWFQKMTQNLF</sequence>
<dbReference type="Proteomes" id="UP000024635">
    <property type="component" value="Unassembled WGS sequence"/>
</dbReference>
<comment type="caution">
    <text evidence="1">The sequence shown here is derived from an EMBL/GenBank/DDBJ whole genome shotgun (WGS) entry which is preliminary data.</text>
</comment>
<accession>A0A016TNH1</accession>
<protein>
    <submittedName>
        <fullName evidence="1">Uncharacterized protein</fullName>
    </submittedName>
</protein>
<dbReference type="EMBL" id="JARK01001424">
    <property type="protein sequence ID" value="EYC04310.1"/>
    <property type="molecule type" value="Genomic_DNA"/>
</dbReference>
<organism evidence="1 2">
    <name type="scientific">Ancylostoma ceylanicum</name>
    <dbReference type="NCBI Taxonomy" id="53326"/>
    <lineage>
        <taxon>Eukaryota</taxon>
        <taxon>Metazoa</taxon>
        <taxon>Ecdysozoa</taxon>
        <taxon>Nematoda</taxon>
        <taxon>Chromadorea</taxon>
        <taxon>Rhabditida</taxon>
        <taxon>Rhabditina</taxon>
        <taxon>Rhabditomorpha</taxon>
        <taxon>Strongyloidea</taxon>
        <taxon>Ancylostomatidae</taxon>
        <taxon>Ancylostomatinae</taxon>
        <taxon>Ancylostoma</taxon>
    </lineage>
</organism>
<reference evidence="2" key="1">
    <citation type="journal article" date="2015" name="Nat. Genet.">
        <title>The genome and transcriptome of the zoonotic hookworm Ancylostoma ceylanicum identify infection-specific gene families.</title>
        <authorList>
            <person name="Schwarz E.M."/>
            <person name="Hu Y."/>
            <person name="Antoshechkin I."/>
            <person name="Miller M.M."/>
            <person name="Sternberg P.W."/>
            <person name="Aroian R.V."/>
        </authorList>
    </citation>
    <scope>NUCLEOTIDE SEQUENCE</scope>
    <source>
        <strain evidence="2">HY135</strain>
    </source>
</reference>
<proteinExistence type="predicted"/>
<dbReference type="AlphaFoldDB" id="A0A016TNH1"/>
<evidence type="ECO:0000313" key="2">
    <source>
        <dbReference type="Proteomes" id="UP000024635"/>
    </source>
</evidence>
<evidence type="ECO:0000313" key="1">
    <source>
        <dbReference type="EMBL" id="EYC04310.1"/>
    </source>
</evidence>
<name>A0A016TNH1_9BILA</name>